<proteinExistence type="inferred from homology"/>
<dbReference type="GO" id="GO:0003676">
    <property type="term" value="F:nucleic acid binding"/>
    <property type="evidence" value="ECO:0007669"/>
    <property type="project" value="InterPro"/>
</dbReference>
<evidence type="ECO:0000313" key="6">
    <source>
        <dbReference type="Proteomes" id="UP000324632"/>
    </source>
</evidence>
<evidence type="ECO:0000256" key="1">
    <source>
        <dbReference type="ARBA" id="ARBA00006926"/>
    </source>
</evidence>
<dbReference type="Pfam" id="PF00255">
    <property type="entry name" value="GSHPx"/>
    <property type="match status" value="1"/>
</dbReference>
<dbReference type="InterPro" id="IPR000889">
    <property type="entry name" value="Glutathione_peroxidase"/>
</dbReference>
<comment type="similarity">
    <text evidence="1">Belongs to the glutathione peroxidase family.</text>
</comment>
<name>A0A5A9NNC1_9TELE</name>
<dbReference type="EMBL" id="SOYY01000015">
    <property type="protein sequence ID" value="KAA0711482.1"/>
    <property type="molecule type" value="Genomic_DNA"/>
</dbReference>
<dbReference type="SUPFAM" id="SSF53098">
    <property type="entry name" value="Ribonuclease H-like"/>
    <property type="match status" value="1"/>
</dbReference>
<evidence type="ECO:0000256" key="2">
    <source>
        <dbReference type="ARBA" id="ARBA00022559"/>
    </source>
</evidence>
<dbReference type="Gene3D" id="3.40.30.10">
    <property type="entry name" value="Glutaredoxin"/>
    <property type="match status" value="1"/>
</dbReference>
<dbReference type="GO" id="GO:0008408">
    <property type="term" value="F:3'-5' exonuclease activity"/>
    <property type="evidence" value="ECO:0007669"/>
    <property type="project" value="InterPro"/>
</dbReference>
<dbReference type="Pfam" id="PF01612">
    <property type="entry name" value="DNA_pol_A_exo1"/>
    <property type="match status" value="1"/>
</dbReference>
<dbReference type="InterPro" id="IPR002562">
    <property type="entry name" value="3'-5'_exonuclease_dom"/>
</dbReference>
<dbReference type="PANTHER" id="PTHR46628:SF1">
    <property type="entry name" value="PIRNA BIOGENESIS PROTEIN EXD1"/>
    <property type="match status" value="1"/>
</dbReference>
<comment type="caution">
    <text evidence="5">The sequence shown here is derived from an EMBL/GenBank/DDBJ whole genome shotgun (WGS) entry which is preliminary data.</text>
</comment>
<dbReference type="InterPro" id="IPR052144">
    <property type="entry name" value="piRNA_biogenesis_EXD1"/>
</dbReference>
<dbReference type="GO" id="GO:0004601">
    <property type="term" value="F:peroxidase activity"/>
    <property type="evidence" value="ECO:0007669"/>
    <property type="project" value="UniProtKB-KW"/>
</dbReference>
<dbReference type="PROSITE" id="PS51355">
    <property type="entry name" value="GLUTATHIONE_PEROXID_3"/>
    <property type="match status" value="1"/>
</dbReference>
<dbReference type="SUPFAM" id="SSF52833">
    <property type="entry name" value="Thioredoxin-like"/>
    <property type="match status" value="1"/>
</dbReference>
<feature type="domain" description="3'-5' exonuclease" evidence="4">
    <location>
        <begin position="73"/>
        <end position="137"/>
    </location>
</feature>
<keyword evidence="2" id="KW-0575">Peroxidase</keyword>
<sequence>MASSLQQCKFLDCLKRKRVKITLLDTQVIGVINRINLNKTVILEDDHNVHDDTVNYVVIDELQEQFGPAVATKNVVYLFDILLLGGRAFRNGLSMILENQYILKVTHDCRCIVSCLSAQFGVTLTNVFDTQVADIMLFNKDTGGFLPDRVSTLQEVVRLHLKVPISEMFPFWAQEQCTKENPEVWYIRPCPPALLTLMAVSVIHLLRLRQVLLDALMSDYTNLVDSYMGSYQNQSVNLLHFERENCSNAEILNSLKYVRPGEGFQPTFSILEKCDVNGKDAHPVFSYLKDKLPYPDDDPISFMQNPKYLTWNPISRNDISWNFEKFLIGPEGEPFKRYGRKFNTIDIEPDIQRLLKLTKNESKHASDHCV</sequence>
<organism evidence="5 6">
    <name type="scientific">Triplophysa tibetana</name>
    <dbReference type="NCBI Taxonomy" id="1572043"/>
    <lineage>
        <taxon>Eukaryota</taxon>
        <taxon>Metazoa</taxon>
        <taxon>Chordata</taxon>
        <taxon>Craniata</taxon>
        <taxon>Vertebrata</taxon>
        <taxon>Euteleostomi</taxon>
        <taxon>Actinopterygii</taxon>
        <taxon>Neopterygii</taxon>
        <taxon>Teleostei</taxon>
        <taxon>Ostariophysi</taxon>
        <taxon>Cypriniformes</taxon>
        <taxon>Nemacheilidae</taxon>
        <taxon>Triplophysa</taxon>
    </lineage>
</organism>
<accession>A0A5A9NNC1</accession>
<dbReference type="AlphaFoldDB" id="A0A5A9NNC1"/>
<dbReference type="InterPro" id="IPR036397">
    <property type="entry name" value="RNaseH_sf"/>
</dbReference>
<evidence type="ECO:0000259" key="4">
    <source>
        <dbReference type="Pfam" id="PF01612"/>
    </source>
</evidence>
<keyword evidence="6" id="KW-1185">Reference proteome</keyword>
<dbReference type="Proteomes" id="UP000324632">
    <property type="component" value="Chromosome 15"/>
</dbReference>
<evidence type="ECO:0000313" key="5">
    <source>
        <dbReference type="EMBL" id="KAA0711482.1"/>
    </source>
</evidence>
<protein>
    <submittedName>
        <fullName evidence="5">PiRNA biogenesis protein EXD1</fullName>
    </submittedName>
</protein>
<dbReference type="InterPro" id="IPR036249">
    <property type="entry name" value="Thioredoxin-like_sf"/>
</dbReference>
<dbReference type="GO" id="GO:1990923">
    <property type="term" value="C:PET complex"/>
    <property type="evidence" value="ECO:0007669"/>
    <property type="project" value="TreeGrafter"/>
</dbReference>
<evidence type="ECO:0000256" key="3">
    <source>
        <dbReference type="ARBA" id="ARBA00023002"/>
    </source>
</evidence>
<gene>
    <name evidence="5" type="ORF">E1301_Tti006227</name>
</gene>
<dbReference type="Gene3D" id="3.30.420.10">
    <property type="entry name" value="Ribonuclease H-like superfamily/Ribonuclease H"/>
    <property type="match status" value="1"/>
</dbReference>
<dbReference type="InterPro" id="IPR012337">
    <property type="entry name" value="RNaseH-like_sf"/>
</dbReference>
<reference evidence="5 6" key="1">
    <citation type="journal article" date="2019" name="Mol. Ecol. Resour.">
        <title>Chromosome-level genome assembly of Triplophysa tibetana, a fish adapted to the harsh high-altitude environment of the Tibetan Plateau.</title>
        <authorList>
            <person name="Yang X."/>
            <person name="Liu H."/>
            <person name="Ma Z."/>
            <person name="Zou Y."/>
            <person name="Zou M."/>
            <person name="Mao Y."/>
            <person name="Li X."/>
            <person name="Wang H."/>
            <person name="Chen T."/>
            <person name="Wang W."/>
            <person name="Yang R."/>
        </authorList>
    </citation>
    <scope>NUCLEOTIDE SEQUENCE [LARGE SCALE GENOMIC DNA]</scope>
    <source>
        <strain evidence="5">TTIB1903HZAU</strain>
        <tissue evidence="5">Muscle</tissue>
    </source>
</reference>
<dbReference type="GO" id="GO:0006979">
    <property type="term" value="P:response to oxidative stress"/>
    <property type="evidence" value="ECO:0007669"/>
    <property type="project" value="InterPro"/>
</dbReference>
<dbReference type="GO" id="GO:0034587">
    <property type="term" value="P:piRNA processing"/>
    <property type="evidence" value="ECO:0007669"/>
    <property type="project" value="TreeGrafter"/>
</dbReference>
<dbReference type="PANTHER" id="PTHR46628">
    <property type="entry name" value="PIRNA BIOGENESIS PROTEIN EXD1"/>
    <property type="match status" value="1"/>
</dbReference>
<keyword evidence="3" id="KW-0560">Oxidoreductase</keyword>